<feature type="signal peptide" evidence="1">
    <location>
        <begin position="1"/>
        <end position="18"/>
    </location>
</feature>
<protein>
    <submittedName>
        <fullName evidence="2">Uncharacterized protein</fullName>
    </submittedName>
</protein>
<dbReference type="Proteomes" id="UP001569151">
    <property type="component" value="Unassembled WGS sequence"/>
</dbReference>
<proteinExistence type="predicted"/>
<evidence type="ECO:0000313" key="2">
    <source>
        <dbReference type="EMBL" id="MEZ8208684.1"/>
    </source>
</evidence>
<keyword evidence="1" id="KW-0732">Signal</keyword>
<dbReference type="RefSeq" id="WP_371718508.1">
    <property type="nucleotide sequence ID" value="NZ_JBGOOF010000010.1"/>
</dbReference>
<evidence type="ECO:0000256" key="1">
    <source>
        <dbReference type="SAM" id="SignalP"/>
    </source>
</evidence>
<gene>
    <name evidence="2" type="ORF">ACED39_07835</name>
</gene>
<comment type="caution">
    <text evidence="2">The sequence shown here is derived from an EMBL/GenBank/DDBJ whole genome shotgun (WGS) entry which is preliminary data.</text>
</comment>
<reference evidence="2 3" key="1">
    <citation type="submission" date="2024-06" db="EMBL/GenBank/DDBJ databases">
        <authorList>
            <person name="Steensen K."/>
            <person name="Seneca J."/>
            <person name="Bartlau N."/>
            <person name="Yu A.X."/>
            <person name="Polz M.F."/>
        </authorList>
    </citation>
    <scope>NUCLEOTIDE SEQUENCE [LARGE SCALE GENOMIC DNA]</scope>
    <source>
        <strain evidence="2 3">1F146</strain>
    </source>
</reference>
<organism evidence="2 3">
    <name type="scientific">Vibrio bivalvicida</name>
    <dbReference type="NCBI Taxonomy" id="1276888"/>
    <lineage>
        <taxon>Bacteria</taxon>
        <taxon>Pseudomonadati</taxon>
        <taxon>Pseudomonadota</taxon>
        <taxon>Gammaproteobacteria</taxon>
        <taxon>Vibrionales</taxon>
        <taxon>Vibrionaceae</taxon>
        <taxon>Vibrio</taxon>
        <taxon>Vibrio oreintalis group</taxon>
    </lineage>
</organism>
<accession>A0ABV4MGK7</accession>
<sequence length="165" mass="18743">MKVILMALLILISTVVYAEPKANVLNVEGFEEYVEDCSSMDSAICFSQAIYLEETDEIAIVLIMNNRFMDEENEDPKVNLKFAMLLHLLAFNADVASENGVVEDFVNLHLPEGEQEKIIVIGENHSEDGRYIGFYKREVGGYLSYDISKSKENAIRFYLDSVKDK</sequence>
<feature type="chain" id="PRO_5045336164" evidence="1">
    <location>
        <begin position="19"/>
        <end position="165"/>
    </location>
</feature>
<name>A0ABV4MGK7_9VIBR</name>
<evidence type="ECO:0000313" key="3">
    <source>
        <dbReference type="Proteomes" id="UP001569151"/>
    </source>
</evidence>
<keyword evidence="3" id="KW-1185">Reference proteome</keyword>
<dbReference type="EMBL" id="JBGOOS010000008">
    <property type="protein sequence ID" value="MEZ8208684.1"/>
    <property type="molecule type" value="Genomic_DNA"/>
</dbReference>